<feature type="transmembrane region" description="Helical" evidence="1">
    <location>
        <begin position="146"/>
        <end position="165"/>
    </location>
</feature>
<gene>
    <name evidence="2" type="ORF">SAMN06264849_10161</name>
</gene>
<keyword evidence="1" id="KW-0472">Membrane</keyword>
<proteinExistence type="predicted"/>
<dbReference type="CDD" id="cd21809">
    <property type="entry name" value="ABC-2_lan_permease-like"/>
    <property type="match status" value="1"/>
</dbReference>
<feature type="transmembrane region" description="Helical" evidence="1">
    <location>
        <begin position="21"/>
        <end position="41"/>
    </location>
</feature>
<dbReference type="AlphaFoldDB" id="A0A521AD34"/>
<keyword evidence="3" id="KW-1185">Reference proteome</keyword>
<dbReference type="OrthoDB" id="3190532at2"/>
<feature type="transmembrane region" description="Helical" evidence="1">
    <location>
        <begin position="102"/>
        <end position="131"/>
    </location>
</feature>
<dbReference type="Pfam" id="PF12730">
    <property type="entry name" value="ABC2_membrane_4"/>
    <property type="match status" value="1"/>
</dbReference>
<evidence type="ECO:0000313" key="3">
    <source>
        <dbReference type="Proteomes" id="UP000315636"/>
    </source>
</evidence>
<feature type="transmembrane region" description="Helical" evidence="1">
    <location>
        <begin position="61"/>
        <end position="81"/>
    </location>
</feature>
<evidence type="ECO:0000256" key="1">
    <source>
        <dbReference type="SAM" id="Phobius"/>
    </source>
</evidence>
<evidence type="ECO:0008006" key="4">
    <source>
        <dbReference type="Google" id="ProtNLM"/>
    </source>
</evidence>
<evidence type="ECO:0000313" key="2">
    <source>
        <dbReference type="EMBL" id="SMO32691.1"/>
    </source>
</evidence>
<keyword evidence="1" id="KW-0812">Transmembrane</keyword>
<organism evidence="2 3">
    <name type="scientific">Melghirimyces algeriensis</name>
    <dbReference type="NCBI Taxonomy" id="910412"/>
    <lineage>
        <taxon>Bacteria</taxon>
        <taxon>Bacillati</taxon>
        <taxon>Bacillota</taxon>
        <taxon>Bacilli</taxon>
        <taxon>Bacillales</taxon>
        <taxon>Thermoactinomycetaceae</taxon>
        <taxon>Melghirimyces</taxon>
    </lineage>
</organism>
<reference evidence="2 3" key="1">
    <citation type="submission" date="2017-05" db="EMBL/GenBank/DDBJ databases">
        <authorList>
            <person name="Varghese N."/>
            <person name="Submissions S."/>
        </authorList>
    </citation>
    <scope>NUCLEOTIDE SEQUENCE [LARGE SCALE GENOMIC DNA]</scope>
    <source>
        <strain evidence="2 3">DSM 45474</strain>
    </source>
</reference>
<dbReference type="RefSeq" id="WP_142503780.1">
    <property type="nucleotide sequence ID" value="NZ_FXTI01000001.1"/>
</dbReference>
<feature type="transmembrane region" description="Helical" evidence="1">
    <location>
        <begin position="172"/>
        <end position="192"/>
    </location>
</feature>
<dbReference type="EMBL" id="FXTI01000001">
    <property type="protein sequence ID" value="SMO32691.1"/>
    <property type="molecule type" value="Genomic_DNA"/>
</dbReference>
<name>A0A521AD34_9BACL</name>
<keyword evidence="1" id="KW-1133">Transmembrane helix</keyword>
<feature type="transmembrane region" description="Helical" evidence="1">
    <location>
        <begin position="212"/>
        <end position="233"/>
    </location>
</feature>
<sequence>MILRLLGAERLKMKRTWIIALLILGPIGIMGCMMINFGLRGDYFVRKYPDDLTSLVMESRMLLYLAIPLAGTLFASLLAGMEHQGSTWKYLFTLPVSRFQIYLGKAIPLFLLMTICAGLTVPALGFLWVWADLSGTIPWEMIIKSVLYPTLASLPVLALQLYFSIQWDNQAWPLTIGIAGILIAGGISKWLPWAYIRNVMPLDIGGDNDPHFWLPFAICQGVILLLIGATIIMRREVR</sequence>
<accession>A0A521AD34</accession>
<protein>
    <recommendedName>
        <fullName evidence="4">ABC-2 type transport system permease protein</fullName>
    </recommendedName>
</protein>
<dbReference type="PROSITE" id="PS51257">
    <property type="entry name" value="PROKAR_LIPOPROTEIN"/>
    <property type="match status" value="1"/>
</dbReference>
<dbReference type="Proteomes" id="UP000315636">
    <property type="component" value="Unassembled WGS sequence"/>
</dbReference>